<protein>
    <submittedName>
        <fullName evidence="1">Uncharacterized protein</fullName>
    </submittedName>
</protein>
<proteinExistence type="predicted"/>
<gene>
    <name evidence="1" type="ORF">R69776_07863</name>
</gene>
<comment type="caution">
    <text evidence="1">The sequence shown here is derived from an EMBL/GenBank/DDBJ whole genome shotgun (WGS) entry which is preliminary data.</text>
</comment>
<organism evidence="1 2">
    <name type="scientific">Paraburkholderia nemoris</name>
    <dbReference type="NCBI Taxonomy" id="2793076"/>
    <lineage>
        <taxon>Bacteria</taxon>
        <taxon>Pseudomonadati</taxon>
        <taxon>Pseudomonadota</taxon>
        <taxon>Betaproteobacteria</taxon>
        <taxon>Burkholderiales</taxon>
        <taxon>Burkholderiaceae</taxon>
        <taxon>Paraburkholderia</taxon>
    </lineage>
</organism>
<keyword evidence="2" id="KW-1185">Reference proteome</keyword>
<reference evidence="1 2" key="1">
    <citation type="submission" date="2021-02" db="EMBL/GenBank/DDBJ databases">
        <authorList>
            <person name="Vanwijnsberghe S."/>
        </authorList>
    </citation>
    <scope>NUCLEOTIDE SEQUENCE [LARGE SCALE GENOMIC DNA]</scope>
    <source>
        <strain evidence="1 2">R-69776</strain>
    </source>
</reference>
<sequence>MAGLVPPHHAGFARPCSTRHPAGCAVKKHLKIRCHSACRISAGYCAASYGVALTLSSTCYPGRHGDARTSAAPSNAATSDAAAYLLLYYVYGGSTKFGFSKDDIFYLVYGCRRPWAPTCTR</sequence>
<evidence type="ECO:0000313" key="1">
    <source>
        <dbReference type="EMBL" id="CAE6858316.1"/>
    </source>
</evidence>
<name>A0ABN7N966_9BURK</name>
<evidence type="ECO:0000313" key="2">
    <source>
        <dbReference type="Proteomes" id="UP000673821"/>
    </source>
</evidence>
<dbReference type="Proteomes" id="UP000673821">
    <property type="component" value="Unassembled WGS sequence"/>
</dbReference>
<dbReference type="EMBL" id="CAJNBH010000047">
    <property type="protein sequence ID" value="CAE6858316.1"/>
    <property type="molecule type" value="Genomic_DNA"/>
</dbReference>
<accession>A0ABN7N966</accession>